<evidence type="ECO:0000259" key="2">
    <source>
        <dbReference type="Pfam" id="PF13649"/>
    </source>
</evidence>
<sequence>MWDERYSAEHYIYGTEPNEFLLQNINEIPAGGEVLCLADGEGRNSVFLAKQGYSVTAIDSSIEGIKKARRLADKHNVNITFIHQDLENYEPGINHWHGIVSIFCHLPLEIRQPLHQKIVNSLKNNGVLILEAYTPEQIKLGTGGPPIAALTMDSSTLKKELKGLHFKQLQELQREVIEGTHHTGTGAVVQTIAIKKTEK</sequence>
<dbReference type="Pfam" id="PF13649">
    <property type="entry name" value="Methyltransf_25"/>
    <property type="match status" value="1"/>
</dbReference>
<organism evidence="3">
    <name type="scientific">hydrothermal vent metagenome</name>
    <dbReference type="NCBI Taxonomy" id="652676"/>
    <lineage>
        <taxon>unclassified sequences</taxon>
        <taxon>metagenomes</taxon>
        <taxon>ecological metagenomes</taxon>
    </lineage>
</organism>
<feature type="domain" description="Methyltransferase" evidence="2">
    <location>
        <begin position="34"/>
        <end position="126"/>
    </location>
</feature>
<proteinExistence type="predicted"/>
<gene>
    <name evidence="3" type="ORF">MNBD_GAMMA09-1133</name>
</gene>
<keyword evidence="1" id="KW-0808">Transferase</keyword>
<accession>A0A3B0Y5N6</accession>
<dbReference type="EMBL" id="UOFI01000050">
    <property type="protein sequence ID" value="VAW63874.1"/>
    <property type="molecule type" value="Genomic_DNA"/>
</dbReference>
<reference evidence="3" key="1">
    <citation type="submission" date="2018-06" db="EMBL/GenBank/DDBJ databases">
        <authorList>
            <person name="Zhirakovskaya E."/>
        </authorList>
    </citation>
    <scope>NUCLEOTIDE SEQUENCE</scope>
</reference>
<evidence type="ECO:0000256" key="1">
    <source>
        <dbReference type="ARBA" id="ARBA00022679"/>
    </source>
</evidence>
<dbReference type="PANTHER" id="PTHR43861">
    <property type="entry name" value="TRANS-ACONITATE 2-METHYLTRANSFERASE-RELATED"/>
    <property type="match status" value="1"/>
</dbReference>
<dbReference type="CDD" id="cd02440">
    <property type="entry name" value="AdoMet_MTases"/>
    <property type="match status" value="1"/>
</dbReference>
<evidence type="ECO:0000313" key="3">
    <source>
        <dbReference type="EMBL" id="VAW63874.1"/>
    </source>
</evidence>
<dbReference type="GO" id="GO:0016740">
    <property type="term" value="F:transferase activity"/>
    <property type="evidence" value="ECO:0007669"/>
    <property type="project" value="UniProtKB-KW"/>
</dbReference>
<dbReference type="PANTHER" id="PTHR43861:SF3">
    <property type="entry name" value="PUTATIVE (AFU_ORTHOLOGUE AFUA_2G14390)-RELATED"/>
    <property type="match status" value="1"/>
</dbReference>
<name>A0A3B0Y5N6_9ZZZZ</name>
<dbReference type="Gene3D" id="3.40.50.150">
    <property type="entry name" value="Vaccinia Virus protein VP39"/>
    <property type="match status" value="1"/>
</dbReference>
<dbReference type="AlphaFoldDB" id="A0A3B0Y5N6"/>
<dbReference type="InterPro" id="IPR041698">
    <property type="entry name" value="Methyltransf_25"/>
</dbReference>
<dbReference type="SUPFAM" id="SSF53335">
    <property type="entry name" value="S-adenosyl-L-methionine-dependent methyltransferases"/>
    <property type="match status" value="1"/>
</dbReference>
<protein>
    <submittedName>
        <fullName evidence="3">Tellurite resistance protein TehB</fullName>
    </submittedName>
</protein>
<dbReference type="InterPro" id="IPR029063">
    <property type="entry name" value="SAM-dependent_MTases_sf"/>
</dbReference>